<dbReference type="SMART" id="SM00382">
    <property type="entry name" value="AAA"/>
    <property type="match status" value="1"/>
</dbReference>
<dbReference type="EMBL" id="FOJA01000001">
    <property type="protein sequence ID" value="SEW12540.1"/>
    <property type="molecule type" value="Genomic_DNA"/>
</dbReference>
<dbReference type="STRING" id="355548.SAMN04487945_1618"/>
<dbReference type="RefSeq" id="WP_089668819.1">
    <property type="nucleotide sequence ID" value="NZ_FOJA01000001.1"/>
</dbReference>
<dbReference type="Gene3D" id="1.10.8.80">
    <property type="entry name" value="Magnesium chelatase subunit I, C-Terminal domain"/>
    <property type="match status" value="1"/>
</dbReference>
<dbReference type="SUPFAM" id="SSF52540">
    <property type="entry name" value="P-loop containing nucleoside triphosphate hydrolases"/>
    <property type="match status" value="1"/>
</dbReference>
<organism evidence="3 4">
    <name type="scientific">Halobacterium jilantaiense</name>
    <dbReference type="NCBI Taxonomy" id="355548"/>
    <lineage>
        <taxon>Archaea</taxon>
        <taxon>Methanobacteriati</taxon>
        <taxon>Methanobacteriota</taxon>
        <taxon>Stenosarchaea group</taxon>
        <taxon>Halobacteria</taxon>
        <taxon>Halobacteriales</taxon>
        <taxon>Halobacteriaceae</taxon>
        <taxon>Halobacterium</taxon>
    </lineage>
</organism>
<dbReference type="AlphaFoldDB" id="A0A1I0PED4"/>
<dbReference type="InterPro" id="IPR003593">
    <property type="entry name" value="AAA+_ATPase"/>
</dbReference>
<dbReference type="PANTHER" id="PTHR42759:SF5">
    <property type="entry name" value="METHANOL DEHYDROGENASE REGULATOR"/>
    <property type="match status" value="1"/>
</dbReference>
<dbReference type="GO" id="GO:0005524">
    <property type="term" value="F:ATP binding"/>
    <property type="evidence" value="ECO:0007669"/>
    <property type="project" value="InterPro"/>
</dbReference>
<dbReference type="InterPro" id="IPR041628">
    <property type="entry name" value="ChlI/MoxR_AAA_lid"/>
</dbReference>
<dbReference type="Pfam" id="PF17863">
    <property type="entry name" value="AAA_lid_2"/>
    <property type="match status" value="1"/>
</dbReference>
<dbReference type="Gene3D" id="3.40.50.300">
    <property type="entry name" value="P-loop containing nucleotide triphosphate hydrolases"/>
    <property type="match status" value="1"/>
</dbReference>
<evidence type="ECO:0000256" key="1">
    <source>
        <dbReference type="SAM" id="MobiDB-lite"/>
    </source>
</evidence>
<feature type="compositionally biased region" description="Basic and acidic residues" evidence="1">
    <location>
        <begin position="1"/>
        <end position="17"/>
    </location>
</feature>
<name>A0A1I0PED4_9EURY</name>
<dbReference type="InterPro" id="IPR050764">
    <property type="entry name" value="CbbQ/NirQ/NorQ/GpvN"/>
</dbReference>
<dbReference type="PANTHER" id="PTHR42759">
    <property type="entry name" value="MOXR FAMILY PROTEIN"/>
    <property type="match status" value="1"/>
</dbReference>
<accession>A0A1I0PED4</accession>
<feature type="domain" description="AAA+ ATPase" evidence="2">
    <location>
        <begin position="59"/>
        <end position="200"/>
    </location>
</feature>
<dbReference type="OrthoDB" id="24581at2157"/>
<keyword evidence="4" id="KW-1185">Reference proteome</keyword>
<evidence type="ECO:0000259" key="2">
    <source>
        <dbReference type="SMART" id="SM00382"/>
    </source>
</evidence>
<protein>
    <submittedName>
        <fullName evidence="3">MoxR-like ATPase</fullName>
    </submittedName>
</protein>
<dbReference type="Proteomes" id="UP000198518">
    <property type="component" value="Unassembled WGS sequence"/>
</dbReference>
<dbReference type="CDD" id="cd00009">
    <property type="entry name" value="AAA"/>
    <property type="match status" value="1"/>
</dbReference>
<evidence type="ECO:0000313" key="4">
    <source>
        <dbReference type="Proteomes" id="UP000198518"/>
    </source>
</evidence>
<feature type="region of interest" description="Disordered" evidence="1">
    <location>
        <begin position="1"/>
        <end position="22"/>
    </location>
</feature>
<dbReference type="InterPro" id="IPR011703">
    <property type="entry name" value="ATPase_AAA-3"/>
</dbReference>
<reference evidence="3 4" key="1">
    <citation type="submission" date="2016-10" db="EMBL/GenBank/DDBJ databases">
        <authorList>
            <person name="de Groot N.N."/>
        </authorList>
    </citation>
    <scope>NUCLEOTIDE SEQUENCE [LARGE SCALE GENOMIC DNA]</scope>
    <source>
        <strain evidence="3 4">CGMCC 1.5337</strain>
    </source>
</reference>
<sequence>MTDAPDTHAVADPRTHADAPAPMPITEASELAAEVADNIETVIVDKRETIEHVLTAVLGGGHVLLEDVPGVGKTMLARSVARSFDGDFRRVQFTPDLLPTDVTGVNVFNEKAREFEFQHGPVFANVLLADEINRAPPKTQSALLEAMEEEQVTADGDTRALPDPFLVIATQNSVERDRTYELPVAELDRFMKKLRLGYPDREREVDVLDRVVGGHPIDDISSVATVEDLRRARSATAAVEVARPVKAYVTELARYTRDHAALGVSPRGSISLLQAAQGRAVLDGRDYVVPDDVQTEAPAVLAHRVRPEAGGTLGGEAARTLVQRALDTVNPE</sequence>
<proteinExistence type="predicted"/>
<dbReference type="PIRSF" id="PIRSF002849">
    <property type="entry name" value="AAA_ATPase_chaperone_MoxR_prd"/>
    <property type="match status" value="1"/>
</dbReference>
<gene>
    <name evidence="3" type="ORF">SAMN04487945_1618</name>
</gene>
<dbReference type="Pfam" id="PF07726">
    <property type="entry name" value="AAA_3"/>
    <property type="match status" value="1"/>
</dbReference>
<dbReference type="InterPro" id="IPR027417">
    <property type="entry name" value="P-loop_NTPase"/>
</dbReference>
<evidence type="ECO:0000313" key="3">
    <source>
        <dbReference type="EMBL" id="SEW12540.1"/>
    </source>
</evidence>
<dbReference type="GO" id="GO:0016887">
    <property type="term" value="F:ATP hydrolysis activity"/>
    <property type="evidence" value="ECO:0007669"/>
    <property type="project" value="InterPro"/>
</dbReference>